<dbReference type="InterPro" id="IPR036388">
    <property type="entry name" value="WH-like_DNA-bd_sf"/>
</dbReference>
<sequence>MEIYLVVITIFIIFLTSIYHRKAKKNKLKKLIALEIHQLGKPVDFTELSNAVQKTNPKYSLRLIAKKLIQMQLDGLLQKKPADDKYSLTPLGEKLLPPPAKPTQSPELKIVPASKETP</sequence>
<feature type="region of interest" description="Disordered" evidence="1">
    <location>
        <begin position="88"/>
        <end position="118"/>
    </location>
</feature>
<gene>
    <name evidence="3" type="ORF">COT95_00060</name>
</gene>
<protein>
    <recommendedName>
        <fullName evidence="5">ArnR1-like winged helix-turn-helix domain-containing protein</fullName>
    </recommendedName>
</protein>
<evidence type="ECO:0000256" key="1">
    <source>
        <dbReference type="SAM" id="MobiDB-lite"/>
    </source>
</evidence>
<keyword evidence="2" id="KW-0472">Membrane</keyword>
<dbReference type="Proteomes" id="UP000228614">
    <property type="component" value="Unassembled WGS sequence"/>
</dbReference>
<name>A0A2H0V7V7_9BACT</name>
<evidence type="ECO:0008006" key="5">
    <source>
        <dbReference type="Google" id="ProtNLM"/>
    </source>
</evidence>
<accession>A0A2H0V7V7</accession>
<proteinExistence type="predicted"/>
<comment type="caution">
    <text evidence="3">The sequence shown here is derived from an EMBL/GenBank/DDBJ whole genome shotgun (WGS) entry which is preliminary data.</text>
</comment>
<evidence type="ECO:0000313" key="4">
    <source>
        <dbReference type="Proteomes" id="UP000228614"/>
    </source>
</evidence>
<dbReference type="Gene3D" id="1.10.10.10">
    <property type="entry name" value="Winged helix-like DNA-binding domain superfamily/Winged helix DNA-binding domain"/>
    <property type="match status" value="1"/>
</dbReference>
<dbReference type="AlphaFoldDB" id="A0A2H0V7V7"/>
<keyword evidence="2" id="KW-1133">Transmembrane helix</keyword>
<keyword evidence="2" id="KW-0812">Transmembrane</keyword>
<evidence type="ECO:0000313" key="3">
    <source>
        <dbReference type="EMBL" id="PIR95187.1"/>
    </source>
</evidence>
<dbReference type="EMBL" id="PFAN01000004">
    <property type="protein sequence ID" value="PIR95187.1"/>
    <property type="molecule type" value="Genomic_DNA"/>
</dbReference>
<reference evidence="4" key="1">
    <citation type="submission" date="2017-09" db="EMBL/GenBank/DDBJ databases">
        <title>Depth-based differentiation of microbial function through sediment-hosted aquifers and enrichment of novel symbionts in the deep terrestrial subsurface.</title>
        <authorList>
            <person name="Probst A.J."/>
            <person name="Ladd B."/>
            <person name="Jarett J.K."/>
            <person name="Geller-Mcgrath D.E."/>
            <person name="Sieber C.M.K."/>
            <person name="Emerson J.B."/>
            <person name="Anantharaman K."/>
            <person name="Thomas B.C."/>
            <person name="Malmstrom R."/>
            <person name="Stieglmeier M."/>
            <person name="Klingl A."/>
            <person name="Woyke T."/>
            <person name="Ryan C.M."/>
            <person name="Banfield J.F."/>
        </authorList>
    </citation>
    <scope>NUCLEOTIDE SEQUENCE [LARGE SCALE GENOMIC DNA]</scope>
</reference>
<organism evidence="3 4">
    <name type="scientific">Candidatus Falkowbacteria bacterium CG10_big_fil_rev_8_21_14_0_10_37_6</name>
    <dbReference type="NCBI Taxonomy" id="1974563"/>
    <lineage>
        <taxon>Bacteria</taxon>
        <taxon>Candidatus Falkowiibacteriota</taxon>
    </lineage>
</organism>
<feature type="transmembrane region" description="Helical" evidence="2">
    <location>
        <begin position="6"/>
        <end position="21"/>
    </location>
</feature>
<evidence type="ECO:0000256" key="2">
    <source>
        <dbReference type="SAM" id="Phobius"/>
    </source>
</evidence>